<evidence type="ECO:0000256" key="1">
    <source>
        <dbReference type="ARBA" id="ARBA00005801"/>
    </source>
</evidence>
<dbReference type="PANTHER" id="PTHR30487">
    <property type="entry name" value="TYPE 4 PREPILIN-LIKE PROTEINS LEADER PEPTIDE-PROCESSING ENZYME"/>
    <property type="match status" value="1"/>
</dbReference>
<dbReference type="GO" id="GO:0004190">
    <property type="term" value="F:aspartic-type endopeptidase activity"/>
    <property type="evidence" value="ECO:0007669"/>
    <property type="project" value="InterPro"/>
</dbReference>
<name>A0A2T5G439_HYDSH</name>
<accession>A0A2T5G439</accession>
<comment type="similarity">
    <text evidence="1">Belongs to the peptidase A24 family.</text>
</comment>
<dbReference type="Pfam" id="PF01478">
    <property type="entry name" value="Peptidase_A24"/>
    <property type="match status" value="1"/>
</dbReference>
<feature type="domain" description="Prepilin type IV endopeptidase peptidase" evidence="3">
    <location>
        <begin position="11"/>
        <end position="118"/>
    </location>
</feature>
<dbReference type="GO" id="GO:0005886">
    <property type="term" value="C:plasma membrane"/>
    <property type="evidence" value="ECO:0007669"/>
    <property type="project" value="TreeGrafter"/>
</dbReference>
<protein>
    <recommendedName>
        <fullName evidence="3">Prepilin type IV endopeptidase peptidase domain-containing protein</fullName>
    </recommendedName>
</protein>
<dbReference type="InterPro" id="IPR050882">
    <property type="entry name" value="Prepilin_peptidase/N-MTase"/>
</dbReference>
<sequence length="169" mass="18425">MMYVATVFVYLLFLAGVFVAGLRDARERRIPNKLNLTLFVLGLLHGFLTGQIGSSLLGAAFSFFLSILPAFIMRMPVLQAVGGGDIKLMTAVGAFYGLTSGLFWAFGIGSVLSVVYGIVRMARSGYLKAYVLLRPFGVLDVPEARVPFGSFLALGIMMYETIMFVVNLF</sequence>
<evidence type="ECO:0000313" key="4">
    <source>
        <dbReference type="EMBL" id="PTQ50932.1"/>
    </source>
</evidence>
<dbReference type="RefSeq" id="WP_273000795.1">
    <property type="nucleotide sequence ID" value="NZ_PEBV01000061.1"/>
</dbReference>
<organism evidence="4 5">
    <name type="scientific">Hydrogenibacillus schlegelii</name>
    <name type="common">Bacillus schlegelii</name>
    <dbReference type="NCBI Taxonomy" id="1484"/>
    <lineage>
        <taxon>Bacteria</taxon>
        <taxon>Bacillati</taxon>
        <taxon>Bacillota</taxon>
        <taxon>Bacilli</taxon>
        <taxon>Bacillales</taxon>
        <taxon>Bacillales Family X. Incertae Sedis</taxon>
        <taxon>Hydrogenibacillus</taxon>
    </lineage>
</organism>
<evidence type="ECO:0000259" key="3">
    <source>
        <dbReference type="Pfam" id="PF01478"/>
    </source>
</evidence>
<gene>
    <name evidence="4" type="ORF">HSCHL_2044</name>
</gene>
<reference evidence="4 5" key="1">
    <citation type="submission" date="2017-08" db="EMBL/GenBank/DDBJ databases">
        <title>Burning lignite coal seam in the remote Altai Mountains harbors a hydrogen-driven thermophilic microbial community.</title>
        <authorList>
            <person name="Kadnikov V.V."/>
            <person name="Mardanov A.V."/>
            <person name="Ivasenko D."/>
            <person name="Beletsky A.V."/>
            <person name="Karnachuk O.V."/>
            <person name="Ravin N.V."/>
        </authorList>
    </citation>
    <scope>NUCLEOTIDE SEQUENCE [LARGE SCALE GENOMIC DNA]</scope>
    <source>
        <strain evidence="4">AL33</strain>
    </source>
</reference>
<dbReference type="GO" id="GO:0006465">
    <property type="term" value="P:signal peptide processing"/>
    <property type="evidence" value="ECO:0007669"/>
    <property type="project" value="TreeGrafter"/>
</dbReference>
<keyword evidence="2" id="KW-0472">Membrane</keyword>
<dbReference type="EMBL" id="PEBV01000061">
    <property type="protein sequence ID" value="PTQ50932.1"/>
    <property type="molecule type" value="Genomic_DNA"/>
</dbReference>
<dbReference type="AlphaFoldDB" id="A0A2T5G439"/>
<dbReference type="Gene3D" id="1.20.120.1220">
    <property type="match status" value="1"/>
</dbReference>
<feature type="transmembrane region" description="Helical" evidence="2">
    <location>
        <begin position="94"/>
        <end position="119"/>
    </location>
</feature>
<evidence type="ECO:0000256" key="2">
    <source>
        <dbReference type="SAM" id="Phobius"/>
    </source>
</evidence>
<keyword evidence="2" id="KW-0812">Transmembrane</keyword>
<feature type="transmembrane region" description="Helical" evidence="2">
    <location>
        <begin position="148"/>
        <end position="168"/>
    </location>
</feature>
<keyword evidence="2" id="KW-1133">Transmembrane helix</keyword>
<dbReference type="Proteomes" id="UP000244180">
    <property type="component" value="Unassembled WGS sequence"/>
</dbReference>
<comment type="caution">
    <text evidence="4">The sequence shown here is derived from an EMBL/GenBank/DDBJ whole genome shotgun (WGS) entry which is preliminary data.</text>
</comment>
<feature type="transmembrane region" description="Helical" evidence="2">
    <location>
        <begin position="6"/>
        <end position="22"/>
    </location>
</feature>
<dbReference type="PANTHER" id="PTHR30487:SF0">
    <property type="entry name" value="PREPILIN LEADER PEPTIDASE_N-METHYLTRANSFERASE-RELATED"/>
    <property type="match status" value="1"/>
</dbReference>
<dbReference type="InterPro" id="IPR000045">
    <property type="entry name" value="Prepilin_IV_endopep_pep"/>
</dbReference>
<feature type="transmembrane region" description="Helical" evidence="2">
    <location>
        <begin position="56"/>
        <end position="73"/>
    </location>
</feature>
<evidence type="ECO:0000313" key="5">
    <source>
        <dbReference type="Proteomes" id="UP000244180"/>
    </source>
</evidence>
<feature type="transmembrane region" description="Helical" evidence="2">
    <location>
        <begin position="34"/>
        <end position="50"/>
    </location>
</feature>
<proteinExistence type="inferred from homology"/>